<organism evidence="3 4">
    <name type="scientific">Benzoatithermus flavus</name>
    <dbReference type="NCBI Taxonomy" id="3108223"/>
    <lineage>
        <taxon>Bacteria</taxon>
        <taxon>Pseudomonadati</taxon>
        <taxon>Pseudomonadota</taxon>
        <taxon>Alphaproteobacteria</taxon>
        <taxon>Geminicoccales</taxon>
        <taxon>Geminicoccaceae</taxon>
        <taxon>Benzoatithermus</taxon>
    </lineage>
</organism>
<dbReference type="EMBL" id="JBBLZC010000004">
    <property type="protein sequence ID" value="MEK0082615.1"/>
    <property type="molecule type" value="Genomic_DNA"/>
</dbReference>
<feature type="signal peptide" evidence="1">
    <location>
        <begin position="1"/>
        <end position="22"/>
    </location>
</feature>
<protein>
    <submittedName>
        <fullName evidence="3">DUF1775 domain-containing protein</fullName>
    </submittedName>
</protein>
<evidence type="ECO:0000313" key="4">
    <source>
        <dbReference type="Proteomes" id="UP001375743"/>
    </source>
</evidence>
<keyword evidence="4" id="KW-1185">Reference proteome</keyword>
<evidence type="ECO:0000259" key="2">
    <source>
        <dbReference type="Pfam" id="PF07987"/>
    </source>
</evidence>
<evidence type="ECO:0000256" key="1">
    <source>
        <dbReference type="SAM" id="SignalP"/>
    </source>
</evidence>
<feature type="chain" id="PRO_5045137792" evidence="1">
    <location>
        <begin position="23"/>
        <end position="176"/>
    </location>
</feature>
<name>A0ABU8XN41_9PROT</name>
<feature type="domain" description="YncI copper-binding" evidence="2">
    <location>
        <begin position="28"/>
        <end position="172"/>
    </location>
</feature>
<dbReference type="RefSeq" id="WP_418158466.1">
    <property type="nucleotide sequence ID" value="NZ_JBBLZC010000004.1"/>
</dbReference>
<dbReference type="InterPro" id="IPR012533">
    <property type="entry name" value="YcnI-copper_dom"/>
</dbReference>
<reference evidence="3 4" key="1">
    <citation type="submission" date="2024-01" db="EMBL/GenBank/DDBJ databases">
        <title>Multi-omics insights into the function and evolution of sodium benzoate biodegradation pathways in Benzoatithermus flavus gen. nov., sp. nov. from hot spring.</title>
        <authorList>
            <person name="Hu C.-J."/>
            <person name="Li W.-J."/>
        </authorList>
    </citation>
    <scope>NUCLEOTIDE SEQUENCE [LARGE SCALE GENOMIC DNA]</scope>
    <source>
        <strain evidence="3 4">SYSU G07066</strain>
    </source>
</reference>
<dbReference type="CDD" id="cd08545">
    <property type="entry name" value="YcnI_like"/>
    <property type="match status" value="1"/>
</dbReference>
<keyword evidence="1" id="KW-0732">Signal</keyword>
<dbReference type="InterPro" id="IPR038507">
    <property type="entry name" value="YcnI-like_sf"/>
</dbReference>
<dbReference type="Proteomes" id="UP001375743">
    <property type="component" value="Unassembled WGS sequence"/>
</dbReference>
<evidence type="ECO:0000313" key="3">
    <source>
        <dbReference type="EMBL" id="MEK0082615.1"/>
    </source>
</evidence>
<dbReference type="Pfam" id="PF07987">
    <property type="entry name" value="DUF1775"/>
    <property type="match status" value="1"/>
</dbReference>
<sequence>MPSRSRVAVLATLATILAPAFAGPALAHATLETKEAPAGSNYRVVVRINHGCEGSPTLKIRMRIPEGVTNVEPEPKPGWEITLVRGRLVTPAVDAQDDTAAEGVVEVDWTGRLEDEDYSEFVAQVRLPDRPGATIYFPIIQECERGRLCWVEIPKAGQSAHDLKLPAPGVKLLPKK</sequence>
<accession>A0ABU8XN41</accession>
<comment type="caution">
    <text evidence="3">The sequence shown here is derived from an EMBL/GenBank/DDBJ whole genome shotgun (WGS) entry which is preliminary data.</text>
</comment>
<dbReference type="Gene3D" id="2.60.40.2230">
    <property type="entry name" value="Uncharacterised protein YcnI-like PF07987, DUF1775"/>
    <property type="match status" value="1"/>
</dbReference>
<gene>
    <name evidence="3" type="ORF">U1T56_05600</name>
</gene>
<proteinExistence type="predicted"/>